<organism evidence="2 3">
    <name type="scientific">Nyssa sinensis</name>
    <dbReference type="NCBI Taxonomy" id="561372"/>
    <lineage>
        <taxon>Eukaryota</taxon>
        <taxon>Viridiplantae</taxon>
        <taxon>Streptophyta</taxon>
        <taxon>Embryophyta</taxon>
        <taxon>Tracheophyta</taxon>
        <taxon>Spermatophyta</taxon>
        <taxon>Magnoliopsida</taxon>
        <taxon>eudicotyledons</taxon>
        <taxon>Gunneridae</taxon>
        <taxon>Pentapetalae</taxon>
        <taxon>asterids</taxon>
        <taxon>Cornales</taxon>
        <taxon>Nyssaceae</taxon>
        <taxon>Nyssa</taxon>
    </lineage>
</organism>
<dbReference type="Proteomes" id="UP000325577">
    <property type="component" value="Linkage Group LG20"/>
</dbReference>
<gene>
    <name evidence="2" type="ORF">F0562_033945</name>
</gene>
<reference evidence="2 3" key="1">
    <citation type="submission" date="2019-09" db="EMBL/GenBank/DDBJ databases">
        <title>A chromosome-level genome assembly of the Chinese tupelo Nyssa sinensis.</title>
        <authorList>
            <person name="Yang X."/>
            <person name="Kang M."/>
            <person name="Yang Y."/>
            <person name="Xiong H."/>
            <person name="Wang M."/>
            <person name="Zhang Z."/>
            <person name="Wang Z."/>
            <person name="Wu H."/>
            <person name="Ma T."/>
            <person name="Liu J."/>
            <person name="Xi Z."/>
        </authorList>
    </citation>
    <scope>NUCLEOTIDE SEQUENCE [LARGE SCALE GENOMIC DNA]</scope>
    <source>
        <strain evidence="2">J267</strain>
        <tissue evidence="2">Leaf</tissue>
    </source>
</reference>
<dbReference type="AlphaFoldDB" id="A0A5J5AHM4"/>
<dbReference type="PANTHER" id="PTHR35317">
    <property type="entry name" value="OS04G0629600 PROTEIN"/>
    <property type="match status" value="1"/>
</dbReference>
<dbReference type="Pfam" id="PF14223">
    <property type="entry name" value="Retrotran_gag_2"/>
    <property type="match status" value="1"/>
</dbReference>
<proteinExistence type="predicted"/>
<dbReference type="EMBL" id="CM018044">
    <property type="protein sequence ID" value="KAA8529256.1"/>
    <property type="molecule type" value="Genomic_DNA"/>
</dbReference>
<evidence type="ECO:0000313" key="3">
    <source>
        <dbReference type="Proteomes" id="UP000325577"/>
    </source>
</evidence>
<name>A0A5J5AHM4_9ASTE</name>
<keyword evidence="3" id="KW-1185">Reference proteome</keyword>
<evidence type="ECO:0008006" key="4">
    <source>
        <dbReference type="Google" id="ProtNLM"/>
    </source>
</evidence>
<protein>
    <recommendedName>
        <fullName evidence="4">Retrovirus-related Pol polyprotein from transposon TNT 1-94</fullName>
    </recommendedName>
</protein>
<sequence length="166" mass="19040">MKSGESVLDYFSRMMEIVNKMQIHGEKTEDVTIVEKILRSMTPKFNFVVCSIEEANDIEELSIDELQSSLLVHEQKINQQEKEEQALKASTKNHSTPRGDRGRGRGKGSNDRGNQQQQHHQHQENQFQGRGRGRGGHHSTTHRPKSADKSNVECYRCHSTLIMEQK</sequence>
<dbReference type="OrthoDB" id="1742098at2759"/>
<feature type="compositionally biased region" description="Basic and acidic residues" evidence="1">
    <location>
        <begin position="77"/>
        <end position="86"/>
    </location>
</feature>
<dbReference type="PANTHER" id="PTHR35317:SF27">
    <property type="entry name" value="RETROVIRUS-RELATED POL POLYPROTEIN FROM TRANSPOSON TNT 1-94"/>
    <property type="match status" value="1"/>
</dbReference>
<evidence type="ECO:0000313" key="2">
    <source>
        <dbReference type="EMBL" id="KAA8529256.1"/>
    </source>
</evidence>
<evidence type="ECO:0000256" key="1">
    <source>
        <dbReference type="SAM" id="MobiDB-lite"/>
    </source>
</evidence>
<accession>A0A5J5AHM4</accession>
<feature type="region of interest" description="Disordered" evidence="1">
    <location>
        <begin position="77"/>
        <end position="154"/>
    </location>
</feature>
<feature type="compositionally biased region" description="Basic residues" evidence="1">
    <location>
        <begin position="131"/>
        <end position="144"/>
    </location>
</feature>